<dbReference type="AlphaFoldDB" id="A0A7J6VEZ7"/>
<comment type="caution">
    <text evidence="1">The sequence shown here is derived from an EMBL/GenBank/DDBJ whole genome shotgun (WGS) entry which is preliminary data.</text>
</comment>
<accession>A0A7J6VEZ7</accession>
<evidence type="ECO:0000313" key="1">
    <source>
        <dbReference type="EMBL" id="KAF5183674.1"/>
    </source>
</evidence>
<dbReference type="EMBL" id="JABWDY010033095">
    <property type="protein sequence ID" value="KAF5183674.1"/>
    <property type="molecule type" value="Genomic_DNA"/>
</dbReference>
<dbReference type="GO" id="GO:0000398">
    <property type="term" value="P:mRNA splicing, via spliceosome"/>
    <property type="evidence" value="ECO:0007669"/>
    <property type="project" value="InterPro"/>
</dbReference>
<keyword evidence="2" id="KW-1185">Reference proteome</keyword>
<gene>
    <name evidence="1" type="ORF">FRX31_026739</name>
</gene>
<dbReference type="PANTHER" id="PTHR12111">
    <property type="entry name" value="SPLICING FACTOR YJU2"/>
    <property type="match status" value="1"/>
</dbReference>
<dbReference type="PANTHER" id="PTHR12111:SF1">
    <property type="entry name" value="SPLICING FACTOR YJU2"/>
    <property type="match status" value="1"/>
</dbReference>
<dbReference type="GO" id="GO:0071006">
    <property type="term" value="C:U2-type catalytic step 1 spliceosome"/>
    <property type="evidence" value="ECO:0007669"/>
    <property type="project" value="TreeGrafter"/>
</dbReference>
<reference evidence="1 2" key="1">
    <citation type="submission" date="2020-06" db="EMBL/GenBank/DDBJ databases">
        <title>Transcriptomic and genomic resources for Thalictrum thalictroides and T. hernandezii: Facilitating candidate gene discovery in an emerging model plant lineage.</title>
        <authorList>
            <person name="Arias T."/>
            <person name="Riano-Pachon D.M."/>
            <person name="Di Stilio V.S."/>
        </authorList>
    </citation>
    <scope>NUCLEOTIDE SEQUENCE [LARGE SCALE GENOMIC DNA]</scope>
    <source>
        <strain evidence="2">cv. WT478/WT964</strain>
        <tissue evidence="1">Leaves</tissue>
    </source>
</reference>
<dbReference type="Pfam" id="PF04502">
    <property type="entry name" value="Saf4_Yju2"/>
    <property type="match status" value="1"/>
</dbReference>
<dbReference type="OrthoDB" id="674963at2759"/>
<protein>
    <submittedName>
        <fullName evidence="1">Coiled-coil protein</fullName>
    </submittedName>
</protein>
<evidence type="ECO:0000313" key="2">
    <source>
        <dbReference type="Proteomes" id="UP000554482"/>
    </source>
</evidence>
<proteinExistence type="predicted"/>
<sequence length="139" mass="16230">MSYRCNSCGNYIYKGTKFNMQKEVVIGEDADKEKRKRDSQETGDAMKYLKNRILYSKREMAILANLYELKSMKSRHAGVSSEKSLEGIRKWKAEVWRRRGGGSTSDKFISHPLKRVISYFGFILVLNGKHMPLLEQQWK</sequence>
<dbReference type="InterPro" id="IPR007590">
    <property type="entry name" value="Saf4/Yju2"/>
</dbReference>
<name>A0A7J6VEZ7_THATH</name>
<dbReference type="Proteomes" id="UP000554482">
    <property type="component" value="Unassembled WGS sequence"/>
</dbReference>
<organism evidence="1 2">
    <name type="scientific">Thalictrum thalictroides</name>
    <name type="common">Rue-anemone</name>
    <name type="synonym">Anemone thalictroides</name>
    <dbReference type="NCBI Taxonomy" id="46969"/>
    <lineage>
        <taxon>Eukaryota</taxon>
        <taxon>Viridiplantae</taxon>
        <taxon>Streptophyta</taxon>
        <taxon>Embryophyta</taxon>
        <taxon>Tracheophyta</taxon>
        <taxon>Spermatophyta</taxon>
        <taxon>Magnoliopsida</taxon>
        <taxon>Ranunculales</taxon>
        <taxon>Ranunculaceae</taxon>
        <taxon>Thalictroideae</taxon>
        <taxon>Thalictrum</taxon>
    </lineage>
</organism>